<evidence type="ECO:0000313" key="2">
    <source>
        <dbReference type="EMBL" id="KAJ1103169.1"/>
    </source>
</evidence>
<dbReference type="Proteomes" id="UP001066276">
    <property type="component" value="Chromosome 9"/>
</dbReference>
<feature type="compositionally biased region" description="Polar residues" evidence="1">
    <location>
        <begin position="59"/>
        <end position="76"/>
    </location>
</feature>
<keyword evidence="3" id="KW-1185">Reference proteome</keyword>
<accession>A0AAV7MJ22</accession>
<dbReference type="EMBL" id="JANPWB010000013">
    <property type="protein sequence ID" value="KAJ1103169.1"/>
    <property type="molecule type" value="Genomic_DNA"/>
</dbReference>
<comment type="caution">
    <text evidence="2">The sequence shown here is derived from an EMBL/GenBank/DDBJ whole genome shotgun (WGS) entry which is preliminary data.</text>
</comment>
<gene>
    <name evidence="2" type="ORF">NDU88_000596</name>
</gene>
<protein>
    <submittedName>
        <fullName evidence="2">Uncharacterized protein</fullName>
    </submittedName>
</protein>
<reference evidence="2" key="1">
    <citation type="journal article" date="2022" name="bioRxiv">
        <title>Sequencing and chromosome-scale assembly of the giantPleurodeles waltlgenome.</title>
        <authorList>
            <person name="Brown T."/>
            <person name="Elewa A."/>
            <person name="Iarovenko S."/>
            <person name="Subramanian E."/>
            <person name="Araus A.J."/>
            <person name="Petzold A."/>
            <person name="Susuki M."/>
            <person name="Suzuki K.-i.T."/>
            <person name="Hayashi T."/>
            <person name="Toyoda A."/>
            <person name="Oliveira C."/>
            <person name="Osipova E."/>
            <person name="Leigh N.D."/>
            <person name="Simon A."/>
            <person name="Yun M.H."/>
        </authorList>
    </citation>
    <scope>NUCLEOTIDE SEQUENCE</scope>
    <source>
        <strain evidence="2">20211129_DDA</strain>
        <tissue evidence="2">Liver</tissue>
    </source>
</reference>
<name>A0AAV7MJ22_PLEWA</name>
<proteinExistence type="predicted"/>
<organism evidence="2 3">
    <name type="scientific">Pleurodeles waltl</name>
    <name type="common">Iberian ribbed newt</name>
    <dbReference type="NCBI Taxonomy" id="8319"/>
    <lineage>
        <taxon>Eukaryota</taxon>
        <taxon>Metazoa</taxon>
        <taxon>Chordata</taxon>
        <taxon>Craniata</taxon>
        <taxon>Vertebrata</taxon>
        <taxon>Euteleostomi</taxon>
        <taxon>Amphibia</taxon>
        <taxon>Batrachia</taxon>
        <taxon>Caudata</taxon>
        <taxon>Salamandroidea</taxon>
        <taxon>Salamandridae</taxon>
        <taxon>Pleurodelinae</taxon>
        <taxon>Pleurodeles</taxon>
    </lineage>
</organism>
<feature type="region of interest" description="Disordered" evidence="1">
    <location>
        <begin position="39"/>
        <end position="76"/>
    </location>
</feature>
<evidence type="ECO:0000256" key="1">
    <source>
        <dbReference type="SAM" id="MobiDB-lite"/>
    </source>
</evidence>
<evidence type="ECO:0000313" key="3">
    <source>
        <dbReference type="Proteomes" id="UP001066276"/>
    </source>
</evidence>
<dbReference type="AlphaFoldDB" id="A0AAV7MJ22"/>
<sequence length="118" mass="13416">MQRMSHVEMLDAGELQHWIRPTSLGSSNVAICVKMALPGPRRNQGVSTRTEEAEGAHNTGESPQMTRQHQRGSQDMWTKKVQIVVDAALQKKVPCRWRTSQRVERRRMECWGPGPHCA</sequence>